<dbReference type="Gene3D" id="3.40.50.300">
    <property type="entry name" value="P-loop containing nucleotide triphosphate hydrolases"/>
    <property type="match status" value="1"/>
</dbReference>
<proteinExistence type="predicted"/>
<geneLocation type="plasmid" evidence="2 3">
    <name>unnamed3</name>
</geneLocation>
<dbReference type="Proteomes" id="UP000830729">
    <property type="component" value="Plasmid unnamed3"/>
</dbReference>
<sequence length="316" mass="33816">MPKHSTSTSNRLAVDQPTRGADRNRSLADQADPATDEMLLPQLDDGITLLDVESGRGVPILQSLVLDHLLLHDGPAFWVDANGHATTTTLAQIAPSQRLLNRIHVARGFTAYQHYGAVCDLPTAVNKSIQMSTTDAGAAGRRAPSRDKETSPHTPALIVAPAVDAQYRADDTLGETHAKTLQARTLARLATYAKGYDIPVLVTRNEQNEFTEPVATVADHYLECEQTRMGPRVVGEDFETLVYPVDDGAYYQTTFAYWRQLLAARATQVGVEPTTPAASTPTPEGVGTGVTADGETVAATADPLLDAWTASGTGGR</sequence>
<reference evidence="2 3" key="1">
    <citation type="submission" date="2022-04" db="EMBL/GenBank/DDBJ databases">
        <title>Diverse halophilic archaea isolated from saline environments.</title>
        <authorList>
            <person name="Cui H.-L."/>
        </authorList>
    </citation>
    <scope>NUCLEOTIDE SEQUENCE [LARGE SCALE GENOMIC DNA]</scope>
    <source>
        <strain evidence="2 3">XZYJT49</strain>
        <plasmid evidence="2 3">unnamed3</plasmid>
    </source>
</reference>
<evidence type="ECO:0000313" key="2">
    <source>
        <dbReference type="EMBL" id="UPV77004.1"/>
    </source>
</evidence>
<name>A0A8U0I2Y5_9EURY</name>
<dbReference type="AlphaFoldDB" id="A0A8U0I2Y5"/>
<evidence type="ECO:0000256" key="1">
    <source>
        <dbReference type="SAM" id="MobiDB-lite"/>
    </source>
</evidence>
<dbReference type="GeneID" id="72188027"/>
<accession>A0A8U0I2Y5</accession>
<keyword evidence="2" id="KW-0614">Plasmid</keyword>
<protein>
    <submittedName>
        <fullName evidence="2">Uncharacterized protein</fullName>
    </submittedName>
</protein>
<feature type="compositionally biased region" description="Polar residues" evidence="1">
    <location>
        <begin position="1"/>
        <end position="11"/>
    </location>
</feature>
<feature type="region of interest" description="Disordered" evidence="1">
    <location>
        <begin position="135"/>
        <end position="154"/>
    </location>
</feature>
<dbReference type="KEGG" id="halx:M0R89_22470"/>
<dbReference type="InterPro" id="IPR027417">
    <property type="entry name" value="P-loop_NTPase"/>
</dbReference>
<evidence type="ECO:0000313" key="3">
    <source>
        <dbReference type="Proteomes" id="UP000830729"/>
    </source>
</evidence>
<keyword evidence="3" id="KW-1185">Reference proteome</keyword>
<dbReference type="RefSeq" id="WP_248653032.1">
    <property type="nucleotide sequence ID" value="NZ_CP096662.1"/>
</dbReference>
<dbReference type="EMBL" id="CP096662">
    <property type="protein sequence ID" value="UPV77004.1"/>
    <property type="molecule type" value="Genomic_DNA"/>
</dbReference>
<organism evidence="2 3">
    <name type="scientific">Halorussus limi</name>
    <dbReference type="NCBI Taxonomy" id="2938695"/>
    <lineage>
        <taxon>Archaea</taxon>
        <taxon>Methanobacteriati</taxon>
        <taxon>Methanobacteriota</taxon>
        <taxon>Stenosarchaea group</taxon>
        <taxon>Halobacteria</taxon>
        <taxon>Halobacteriales</taxon>
        <taxon>Haladaptataceae</taxon>
        <taxon>Halorussus</taxon>
    </lineage>
</organism>
<feature type="region of interest" description="Disordered" evidence="1">
    <location>
        <begin position="1"/>
        <end position="35"/>
    </location>
</feature>
<gene>
    <name evidence="2" type="ORF">M0R89_22470</name>
</gene>